<reference evidence="3" key="2">
    <citation type="submission" date="2020-05" db="UniProtKB">
        <authorList>
            <consortium name="EnsemblMetazoa"/>
        </authorList>
    </citation>
    <scope>IDENTIFICATION</scope>
</reference>
<feature type="compositionally biased region" description="Polar residues" evidence="1">
    <location>
        <begin position="1"/>
        <end position="24"/>
    </location>
</feature>
<name>A0A084WQG0_ANOSI</name>
<keyword evidence="4" id="KW-1185">Reference proteome</keyword>
<evidence type="ECO:0000256" key="1">
    <source>
        <dbReference type="SAM" id="MobiDB-lite"/>
    </source>
</evidence>
<dbReference type="AlphaFoldDB" id="A0A084WQG0"/>
<accession>A0A084WQG0</accession>
<organism evidence="2">
    <name type="scientific">Anopheles sinensis</name>
    <name type="common">Mosquito</name>
    <dbReference type="NCBI Taxonomy" id="74873"/>
    <lineage>
        <taxon>Eukaryota</taxon>
        <taxon>Metazoa</taxon>
        <taxon>Ecdysozoa</taxon>
        <taxon>Arthropoda</taxon>
        <taxon>Hexapoda</taxon>
        <taxon>Insecta</taxon>
        <taxon>Pterygota</taxon>
        <taxon>Neoptera</taxon>
        <taxon>Endopterygota</taxon>
        <taxon>Diptera</taxon>
        <taxon>Nematocera</taxon>
        <taxon>Culicoidea</taxon>
        <taxon>Culicidae</taxon>
        <taxon>Anophelinae</taxon>
        <taxon>Anopheles</taxon>
    </lineage>
</organism>
<gene>
    <name evidence="2" type="ORF">ZHAS_00020753</name>
</gene>
<feature type="region of interest" description="Disordered" evidence="1">
    <location>
        <begin position="1"/>
        <end position="30"/>
    </location>
</feature>
<reference evidence="2 4" key="1">
    <citation type="journal article" date="2014" name="BMC Genomics">
        <title>Genome sequence of Anopheles sinensis provides insight into genetics basis of mosquito competence for malaria parasites.</title>
        <authorList>
            <person name="Zhou D."/>
            <person name="Zhang D."/>
            <person name="Ding G."/>
            <person name="Shi L."/>
            <person name="Hou Q."/>
            <person name="Ye Y."/>
            <person name="Xu Y."/>
            <person name="Zhou H."/>
            <person name="Xiong C."/>
            <person name="Li S."/>
            <person name="Yu J."/>
            <person name="Hong S."/>
            <person name="Yu X."/>
            <person name="Zou P."/>
            <person name="Chen C."/>
            <person name="Chang X."/>
            <person name="Wang W."/>
            <person name="Lv Y."/>
            <person name="Sun Y."/>
            <person name="Ma L."/>
            <person name="Shen B."/>
            <person name="Zhu C."/>
        </authorList>
    </citation>
    <scope>NUCLEOTIDE SEQUENCE [LARGE SCALE GENOMIC DNA]</scope>
</reference>
<dbReference type="EMBL" id="ATLV01025606">
    <property type="status" value="NOT_ANNOTATED_CDS"/>
    <property type="molecule type" value="Genomic_DNA"/>
</dbReference>
<evidence type="ECO:0000313" key="3">
    <source>
        <dbReference type="EnsemblMetazoa" id="ASIC020753-PA"/>
    </source>
</evidence>
<evidence type="ECO:0000313" key="4">
    <source>
        <dbReference type="Proteomes" id="UP000030765"/>
    </source>
</evidence>
<dbReference type="VEuPathDB" id="VectorBase:ASIC020753"/>
<dbReference type="EnsemblMetazoa" id="ASIC020753-RA">
    <property type="protein sequence ID" value="ASIC020753-PA"/>
    <property type="gene ID" value="ASIC020753"/>
</dbReference>
<evidence type="ECO:0000313" key="2">
    <source>
        <dbReference type="EMBL" id="KFB52454.1"/>
    </source>
</evidence>
<dbReference type="EMBL" id="KE525396">
    <property type="protein sequence ID" value="KFB52454.1"/>
    <property type="molecule type" value="Genomic_DNA"/>
</dbReference>
<protein>
    <submittedName>
        <fullName evidence="2 3">Tetrameric potassium-selective cyclic nucleotide gated channel</fullName>
    </submittedName>
</protein>
<proteinExistence type="predicted"/>
<sequence>MTLASTTRQLNTTKPKASGSWQKASSSSSSSSSFLVRSVHSEMWCSLVVLVQCATNTGDVFLLYLRSEMVS</sequence>
<dbReference type="Proteomes" id="UP000030765">
    <property type="component" value="Unassembled WGS sequence"/>
</dbReference>